<sequence length="168" mass="20445">MPSFNRFLLLLLIVVTILVILIRPGLAKKHDSDCRSAIQKARRLIRSFIRHRKLISRSSGWRHRYHSREVRSLWSLLLRLKTKSRKCFKCFKLCRDIKYKYAILRRLLRWVKRQEKRLNNFSSKYVDSPSRGNRYKSAMQVQYEYLLRRAADYRSRLGRCRTECHQQD</sequence>
<accession>A0A1I8J7W0</accession>
<protein>
    <submittedName>
        <fullName evidence="2">Secreted protein</fullName>
    </submittedName>
</protein>
<reference evidence="2" key="1">
    <citation type="submission" date="2016-11" db="UniProtKB">
        <authorList>
            <consortium name="WormBaseParasite"/>
        </authorList>
    </citation>
    <scope>IDENTIFICATION</scope>
</reference>
<dbReference type="Proteomes" id="UP000095280">
    <property type="component" value="Unplaced"/>
</dbReference>
<evidence type="ECO:0000313" key="1">
    <source>
        <dbReference type="Proteomes" id="UP000095280"/>
    </source>
</evidence>
<organism evidence="1 2">
    <name type="scientific">Macrostomum lignano</name>
    <dbReference type="NCBI Taxonomy" id="282301"/>
    <lineage>
        <taxon>Eukaryota</taxon>
        <taxon>Metazoa</taxon>
        <taxon>Spiralia</taxon>
        <taxon>Lophotrochozoa</taxon>
        <taxon>Platyhelminthes</taxon>
        <taxon>Rhabditophora</taxon>
        <taxon>Macrostomorpha</taxon>
        <taxon>Macrostomida</taxon>
        <taxon>Macrostomidae</taxon>
        <taxon>Macrostomum</taxon>
    </lineage>
</organism>
<dbReference type="WBParaSite" id="maker-uti_cns_0046313-snap-gene-0.34-mRNA-1">
    <property type="protein sequence ID" value="maker-uti_cns_0046313-snap-gene-0.34-mRNA-1"/>
    <property type="gene ID" value="maker-uti_cns_0046313-snap-gene-0.34"/>
</dbReference>
<evidence type="ECO:0000313" key="2">
    <source>
        <dbReference type="WBParaSite" id="maker-uti_cns_0046313-snap-gene-0.34-mRNA-1"/>
    </source>
</evidence>
<dbReference type="AlphaFoldDB" id="A0A1I8J7W0"/>
<keyword evidence="1" id="KW-1185">Reference proteome</keyword>
<name>A0A1I8J7W0_9PLAT</name>
<proteinExistence type="predicted"/>